<protein>
    <recommendedName>
        <fullName evidence="3">Minor tail protein</fullName>
    </recommendedName>
</protein>
<reference evidence="1 2" key="1">
    <citation type="journal article" date="2021" name="J. Biosci. Bioeng.">
        <title>Identification and characterization of a chc gene cluster responsible for the aromatization pathway of cyclohexanecarboxylate degradation in Sinomonas cyclohexanicum ATCC 51369.</title>
        <authorList>
            <person name="Yamamoto T."/>
            <person name="Hasegawa Y."/>
            <person name="Lau P.C.K."/>
            <person name="Iwaki H."/>
        </authorList>
    </citation>
    <scope>NUCLEOTIDE SEQUENCE [LARGE SCALE GENOMIC DNA]</scope>
    <source>
        <strain evidence="1 2">ATCC 51369</strain>
    </source>
</reference>
<dbReference type="EMBL" id="AP024525">
    <property type="protein sequence ID" value="BCT75533.1"/>
    <property type="molecule type" value="Genomic_DNA"/>
</dbReference>
<sequence length="212" mass="21794">MPKPILGPGHDLQDRLKGIESVQGSAAATIPPYVESTSGPYVAASWMVLPGGPVAGGIGSAGQVCEWYPVYVPIAVVIQKVTVNVAVAQAGWTGLRLAYYSGSLAGFQLGYEFGTVPVSSTGLKSITLPSITVPKGWMWIAAKLEGSGTTAPTMSRATAYVPPTPVLGVSLPHPDLSVFGHTASVADGPFPATILPGSILNSYPLSVAIQVH</sequence>
<organism evidence="1 2">
    <name type="scientific">Sinomonas cyclohexanicum</name>
    <name type="common">Corynebacterium cyclohexanicum</name>
    <dbReference type="NCBI Taxonomy" id="322009"/>
    <lineage>
        <taxon>Bacteria</taxon>
        <taxon>Bacillati</taxon>
        <taxon>Actinomycetota</taxon>
        <taxon>Actinomycetes</taxon>
        <taxon>Micrococcales</taxon>
        <taxon>Micrococcaceae</taxon>
        <taxon>Sinomonas</taxon>
    </lineage>
</organism>
<name>A0ABM7PTG7_SINCY</name>
<keyword evidence="2" id="KW-1185">Reference proteome</keyword>
<accession>A0ABM7PTG7</accession>
<proteinExistence type="predicted"/>
<evidence type="ECO:0000313" key="1">
    <source>
        <dbReference type="EMBL" id="BCT75533.1"/>
    </source>
</evidence>
<gene>
    <name evidence="1" type="ORF">SCMU_13750</name>
</gene>
<dbReference type="Proteomes" id="UP001319861">
    <property type="component" value="Chromosome"/>
</dbReference>
<evidence type="ECO:0008006" key="3">
    <source>
        <dbReference type="Google" id="ProtNLM"/>
    </source>
</evidence>
<evidence type="ECO:0000313" key="2">
    <source>
        <dbReference type="Proteomes" id="UP001319861"/>
    </source>
</evidence>
<dbReference type="RefSeq" id="WP_229232267.1">
    <property type="nucleotide sequence ID" value="NZ_AP024525.1"/>
</dbReference>